<gene>
    <name evidence="1" type="ORF">PR048_011485</name>
</gene>
<evidence type="ECO:0000313" key="2">
    <source>
        <dbReference type="Proteomes" id="UP001159363"/>
    </source>
</evidence>
<evidence type="ECO:0000313" key="1">
    <source>
        <dbReference type="EMBL" id="KAJ8885288.1"/>
    </source>
</evidence>
<dbReference type="PANTHER" id="PTHR10773:SF19">
    <property type="match status" value="1"/>
</dbReference>
<organism evidence="1 2">
    <name type="scientific">Dryococelus australis</name>
    <dbReference type="NCBI Taxonomy" id="614101"/>
    <lineage>
        <taxon>Eukaryota</taxon>
        <taxon>Metazoa</taxon>
        <taxon>Ecdysozoa</taxon>
        <taxon>Arthropoda</taxon>
        <taxon>Hexapoda</taxon>
        <taxon>Insecta</taxon>
        <taxon>Pterygota</taxon>
        <taxon>Neoptera</taxon>
        <taxon>Polyneoptera</taxon>
        <taxon>Phasmatodea</taxon>
        <taxon>Verophasmatodea</taxon>
        <taxon>Anareolatae</taxon>
        <taxon>Phasmatidae</taxon>
        <taxon>Eurycanthinae</taxon>
        <taxon>Dryococelus</taxon>
    </lineage>
</organism>
<proteinExistence type="predicted"/>
<name>A0ABQ9HLQ6_9NEOP</name>
<sequence length="177" mass="20447">MARRGANEIASCVCRAILNLPEEIKHIVLYSDSCLGQNKNTPCLAIDHAVIEKAKKKYSTQINNPHDCVQLIRMVGKKKPFNVIEESNEDGEKCVWEQVRWLRCILDKPTKVLYKTSLKEEDTFSVMDMTRGQQPHPCLKPNKCYTDVVPISEKKKKDLLSLLPYIPPAFHEFYKWI</sequence>
<reference evidence="1 2" key="1">
    <citation type="submission" date="2023-02" db="EMBL/GenBank/DDBJ databases">
        <title>LHISI_Scaffold_Assembly.</title>
        <authorList>
            <person name="Stuart O.P."/>
            <person name="Cleave R."/>
            <person name="Magrath M.J.L."/>
            <person name="Mikheyev A.S."/>
        </authorList>
    </citation>
    <scope>NUCLEOTIDE SEQUENCE [LARGE SCALE GENOMIC DNA]</scope>
    <source>
        <strain evidence="1">Daus_M_001</strain>
        <tissue evidence="1">Leg muscle</tissue>
    </source>
</reference>
<comment type="caution">
    <text evidence="1">The sequence shown here is derived from an EMBL/GenBank/DDBJ whole genome shotgun (WGS) entry which is preliminary data.</text>
</comment>
<dbReference type="EMBL" id="JARBHB010000004">
    <property type="protein sequence ID" value="KAJ8885288.1"/>
    <property type="molecule type" value="Genomic_DNA"/>
</dbReference>
<protein>
    <submittedName>
        <fullName evidence="1">Uncharacterized protein</fullName>
    </submittedName>
</protein>
<dbReference type="PANTHER" id="PTHR10773">
    <property type="entry name" value="DNA-DIRECTED RNA POLYMERASES I, II, AND III SUBUNIT RPABC2"/>
    <property type="match status" value="1"/>
</dbReference>
<keyword evidence="2" id="KW-1185">Reference proteome</keyword>
<dbReference type="Proteomes" id="UP001159363">
    <property type="component" value="Chromosome X"/>
</dbReference>
<accession>A0ABQ9HLQ6</accession>